<dbReference type="PRINTS" id="PR00080">
    <property type="entry name" value="SDRFAMILY"/>
</dbReference>
<evidence type="ECO:0000313" key="4">
    <source>
        <dbReference type="Proteomes" id="UP001523216"/>
    </source>
</evidence>
<keyword evidence="4" id="KW-1185">Reference proteome</keyword>
<dbReference type="RefSeq" id="WP_251800577.1">
    <property type="nucleotide sequence ID" value="NZ_JAMQOL010000034.1"/>
</dbReference>
<dbReference type="Pfam" id="PF13561">
    <property type="entry name" value="adh_short_C2"/>
    <property type="match status" value="1"/>
</dbReference>
<accession>A0ABT0Y655</accession>
<dbReference type="InterPro" id="IPR002347">
    <property type="entry name" value="SDR_fam"/>
</dbReference>
<dbReference type="PANTHER" id="PTHR42760:SF133">
    <property type="entry name" value="3-OXOACYL-[ACYL-CARRIER-PROTEIN] REDUCTASE"/>
    <property type="match status" value="1"/>
</dbReference>
<dbReference type="PROSITE" id="PS00061">
    <property type="entry name" value="ADH_SHORT"/>
    <property type="match status" value="1"/>
</dbReference>
<dbReference type="Gene3D" id="3.40.50.720">
    <property type="entry name" value="NAD(P)-binding Rossmann-like Domain"/>
    <property type="match status" value="1"/>
</dbReference>
<dbReference type="CDD" id="cd05233">
    <property type="entry name" value="SDR_c"/>
    <property type="match status" value="1"/>
</dbReference>
<name>A0ABT0Y655_9ACTN</name>
<dbReference type="InterPro" id="IPR036291">
    <property type="entry name" value="NAD(P)-bd_dom_sf"/>
</dbReference>
<evidence type="ECO:0000256" key="1">
    <source>
        <dbReference type="ARBA" id="ARBA00006484"/>
    </source>
</evidence>
<dbReference type="EMBL" id="JAMQOL010000034">
    <property type="protein sequence ID" value="MCM4080809.1"/>
    <property type="molecule type" value="Genomic_DNA"/>
</dbReference>
<reference evidence="3 4" key="1">
    <citation type="submission" date="2022-06" db="EMBL/GenBank/DDBJ databases">
        <title>Actinoplanes abujensis sp. nov., isolated from Nigerian arid soil.</title>
        <authorList>
            <person name="Ding P."/>
        </authorList>
    </citation>
    <scope>NUCLEOTIDE SEQUENCE [LARGE SCALE GENOMIC DNA]</scope>
    <source>
        <strain evidence="4">TRM88002</strain>
    </source>
</reference>
<evidence type="ECO:0000313" key="3">
    <source>
        <dbReference type="EMBL" id="MCM4080809.1"/>
    </source>
</evidence>
<proteinExistence type="inferred from homology"/>
<dbReference type="PRINTS" id="PR00081">
    <property type="entry name" value="GDHRDH"/>
</dbReference>
<comment type="caution">
    <text evidence="3">The sequence shown here is derived from an EMBL/GenBank/DDBJ whole genome shotgun (WGS) entry which is preliminary data.</text>
</comment>
<evidence type="ECO:0000256" key="2">
    <source>
        <dbReference type="ARBA" id="ARBA00023002"/>
    </source>
</evidence>
<dbReference type="Proteomes" id="UP001523216">
    <property type="component" value="Unassembled WGS sequence"/>
</dbReference>
<protein>
    <submittedName>
        <fullName evidence="3">SDR family oxidoreductase</fullName>
    </submittedName>
</protein>
<dbReference type="SUPFAM" id="SSF51735">
    <property type="entry name" value="NAD(P)-binding Rossmann-fold domains"/>
    <property type="match status" value="1"/>
</dbReference>
<sequence length="253" mass="25950">MNTVVTGGGRGVGRAIVERLLAEPAGRVVVVEFDEATLDWAGDHVARSRLVPVIGDASDERVADRAVEAAGPLGGWVNNAATFPSGWLPDMPAREASALIAGNVDPVITGCTAAIRAFLAAGAGGSIVNVSSHQAQRPVRGAFAYATAKAAIEGLTRALAVDHGPQGVRVNALALGSIATDRSDAHLAALEPAAQQTFEDEIRLLQPLGRMGRPAEVAEAAAFLLSDRASFINGAVIPIDGGRSAAGRDPEEL</sequence>
<comment type="similarity">
    <text evidence="1">Belongs to the short-chain dehydrogenases/reductases (SDR) family.</text>
</comment>
<gene>
    <name evidence="3" type="ORF">LXN57_24850</name>
</gene>
<dbReference type="PANTHER" id="PTHR42760">
    <property type="entry name" value="SHORT-CHAIN DEHYDROGENASES/REDUCTASES FAMILY MEMBER"/>
    <property type="match status" value="1"/>
</dbReference>
<organism evidence="3 4">
    <name type="scientific">Paractinoplanes hotanensis</name>
    <dbReference type="NCBI Taxonomy" id="2906497"/>
    <lineage>
        <taxon>Bacteria</taxon>
        <taxon>Bacillati</taxon>
        <taxon>Actinomycetota</taxon>
        <taxon>Actinomycetes</taxon>
        <taxon>Micromonosporales</taxon>
        <taxon>Micromonosporaceae</taxon>
        <taxon>Paractinoplanes</taxon>
    </lineage>
</organism>
<dbReference type="InterPro" id="IPR020904">
    <property type="entry name" value="Sc_DH/Rdtase_CS"/>
</dbReference>
<keyword evidence="2" id="KW-0560">Oxidoreductase</keyword>